<protein>
    <recommendedName>
        <fullName evidence="3">Probable glycine dehydrogenase (decarboxylating) subunit 1</fullName>
        <ecNumber evidence="3">1.4.4.2</ecNumber>
    </recommendedName>
    <alternativeName>
        <fullName evidence="3">Glycine cleavage system P-protein subunit 1</fullName>
    </alternativeName>
    <alternativeName>
        <fullName evidence="3">Glycine decarboxylase subunit 1</fullName>
    </alternativeName>
    <alternativeName>
        <fullName evidence="3">Glycine dehydrogenase (aminomethyl-transferring) subunit 1</fullName>
    </alternativeName>
</protein>
<comment type="function">
    <text evidence="3">The glycine cleavage system catalyzes the degradation of glycine. The P protein binds the alpha-amino group of glycine through its pyridoxal phosphate cofactor; CO(2) is released and the remaining methylamine moiety is then transferred to the lipoamide cofactor of the H protein.</text>
</comment>
<proteinExistence type="inferred from homology"/>
<keyword evidence="1 3" id="KW-0560">Oxidoreductase</keyword>
<dbReference type="CDD" id="cd00613">
    <property type="entry name" value="GDC-P"/>
    <property type="match status" value="1"/>
</dbReference>
<dbReference type="GO" id="GO:0019464">
    <property type="term" value="P:glycine decarboxylation via glycine cleavage system"/>
    <property type="evidence" value="ECO:0007669"/>
    <property type="project" value="UniProtKB-UniRule"/>
</dbReference>
<dbReference type="AlphaFoldDB" id="A0A7C2FYB2"/>
<comment type="subunit">
    <text evidence="3">The glycine cleavage system is composed of four proteins: P, T, L and H. In this organism, the P 'protein' is a heterodimer of two subunits.</text>
</comment>
<dbReference type="InterPro" id="IPR020581">
    <property type="entry name" value="GDC_P"/>
</dbReference>
<evidence type="ECO:0000259" key="4">
    <source>
        <dbReference type="Pfam" id="PF02347"/>
    </source>
</evidence>
<dbReference type="HAMAP" id="MF_00712">
    <property type="entry name" value="GcvPA"/>
    <property type="match status" value="1"/>
</dbReference>
<evidence type="ECO:0000256" key="1">
    <source>
        <dbReference type="ARBA" id="ARBA00023002"/>
    </source>
</evidence>
<comment type="caution">
    <text evidence="5">The sequence shown here is derived from an EMBL/GenBank/DDBJ whole genome shotgun (WGS) entry which is preliminary data.</text>
</comment>
<dbReference type="InterPro" id="IPR015422">
    <property type="entry name" value="PyrdxlP-dep_Trfase_small"/>
</dbReference>
<dbReference type="GO" id="GO:0009116">
    <property type="term" value="P:nucleoside metabolic process"/>
    <property type="evidence" value="ECO:0007669"/>
    <property type="project" value="InterPro"/>
</dbReference>
<dbReference type="Pfam" id="PF02347">
    <property type="entry name" value="GDC-P"/>
    <property type="match status" value="1"/>
</dbReference>
<organism evidence="5">
    <name type="scientific">Thermosphaera aggregans</name>
    <dbReference type="NCBI Taxonomy" id="54254"/>
    <lineage>
        <taxon>Archaea</taxon>
        <taxon>Thermoproteota</taxon>
        <taxon>Thermoprotei</taxon>
        <taxon>Desulfurococcales</taxon>
        <taxon>Desulfurococcaceae</taxon>
        <taxon>Thermosphaera</taxon>
    </lineage>
</organism>
<comment type="similarity">
    <text evidence="3">Belongs to the GcvP family. N-terminal subunit subfamily.</text>
</comment>
<dbReference type="Gene3D" id="3.90.1150.10">
    <property type="entry name" value="Aspartate Aminotransferase, domain 1"/>
    <property type="match status" value="1"/>
</dbReference>
<evidence type="ECO:0000256" key="3">
    <source>
        <dbReference type="HAMAP-Rule" id="MF_00712"/>
    </source>
</evidence>
<dbReference type="PIRSF" id="PIRSF006815">
    <property type="entry name" value="GcvPA"/>
    <property type="match status" value="1"/>
</dbReference>
<dbReference type="PANTHER" id="PTHR42806:SF1">
    <property type="entry name" value="GLYCINE DEHYDROGENASE (DECARBOXYLATING)"/>
    <property type="match status" value="1"/>
</dbReference>
<evidence type="ECO:0000313" key="5">
    <source>
        <dbReference type="EMBL" id="HEF87665.1"/>
    </source>
</evidence>
<sequence length="467" mass="51842">MSTHPWIPNSSSETVKKMLETIGVSSIEELFKDIPPEARISPEKWMSLEIGKGCMLSELEAKRIIEERLSKNKVFNPPPYMGGGVYPHYVPPLVRYILSRGEFLTAYTPYQAEISQGLMQAIFEYQSLMAELFQMELVNASMYDWASAAAEALLMSVRVKRGRRKVLVPYNVNPFHFKVIETYLWPHGVRIERVRYDSGKGSVDMEDLKAKVDAETAGVYLQYPNFFGVVENAKAVGEIAKEKGALFITGVYPVALGLLKAPGEVGADIAVGDGQPFGLGLNYGGPYLGIFAVRYDQNLIRQMPGRIIGLTTTLDGSQRAFAMILQAREQHIKREKATSNICTNEALAAIGVAVYLSLLGKTGLRKLAELNYYRAHYAASRFNEIGLNRVFSGEFFNEFAVSLGRAGISYREIHKKLLEKGIHGGLYIGDLYPELGEASLWAFTELHFKADIDKLTGLLKEIISGGG</sequence>
<evidence type="ECO:0000256" key="2">
    <source>
        <dbReference type="ARBA" id="ARBA00049026"/>
    </source>
</evidence>
<dbReference type="EMBL" id="DSJT01000026">
    <property type="protein sequence ID" value="HEF87665.1"/>
    <property type="molecule type" value="Genomic_DNA"/>
</dbReference>
<name>A0A7C2FYB2_9CREN</name>
<gene>
    <name evidence="3" type="primary">gcvPA</name>
    <name evidence="5" type="ORF">ENP55_05165</name>
</gene>
<accession>A0A7C2FYB2</accession>
<dbReference type="InterPro" id="IPR015424">
    <property type="entry name" value="PyrdxlP-dep_Trfase"/>
</dbReference>
<dbReference type="Gene3D" id="3.40.640.10">
    <property type="entry name" value="Type I PLP-dependent aspartate aminotransferase-like (Major domain)"/>
    <property type="match status" value="1"/>
</dbReference>
<dbReference type="SUPFAM" id="SSF53383">
    <property type="entry name" value="PLP-dependent transferases"/>
    <property type="match status" value="1"/>
</dbReference>
<comment type="catalytic activity">
    <reaction evidence="2 3">
        <text>N(6)-[(R)-lipoyl]-L-lysyl-[glycine-cleavage complex H protein] + glycine + H(+) = N(6)-[(R)-S(8)-aminomethyldihydrolipoyl]-L-lysyl-[glycine-cleavage complex H protein] + CO2</text>
        <dbReference type="Rhea" id="RHEA:24304"/>
        <dbReference type="Rhea" id="RHEA-COMP:10494"/>
        <dbReference type="Rhea" id="RHEA-COMP:10495"/>
        <dbReference type="ChEBI" id="CHEBI:15378"/>
        <dbReference type="ChEBI" id="CHEBI:16526"/>
        <dbReference type="ChEBI" id="CHEBI:57305"/>
        <dbReference type="ChEBI" id="CHEBI:83099"/>
        <dbReference type="ChEBI" id="CHEBI:83143"/>
        <dbReference type="EC" id="1.4.4.2"/>
    </reaction>
</comment>
<reference evidence="5" key="1">
    <citation type="journal article" date="2020" name="mSystems">
        <title>Genome- and Community-Level Interaction Insights into Carbon Utilization and Element Cycling Functions of Hydrothermarchaeota in Hydrothermal Sediment.</title>
        <authorList>
            <person name="Zhou Z."/>
            <person name="Liu Y."/>
            <person name="Xu W."/>
            <person name="Pan J."/>
            <person name="Luo Z.H."/>
            <person name="Li M."/>
        </authorList>
    </citation>
    <scope>NUCLEOTIDE SEQUENCE [LARGE SCALE GENOMIC DNA]</scope>
    <source>
        <strain evidence="5">SpSt-23</strain>
    </source>
</reference>
<dbReference type="PANTHER" id="PTHR42806">
    <property type="entry name" value="GLYCINE CLEAVAGE SYSTEM P-PROTEIN"/>
    <property type="match status" value="1"/>
</dbReference>
<dbReference type="EC" id="1.4.4.2" evidence="3"/>
<dbReference type="GO" id="GO:0004375">
    <property type="term" value="F:glycine dehydrogenase (decarboxylating) activity"/>
    <property type="evidence" value="ECO:0007669"/>
    <property type="project" value="UniProtKB-EC"/>
</dbReference>
<dbReference type="InterPro" id="IPR023010">
    <property type="entry name" value="GcvPA"/>
</dbReference>
<dbReference type="NCBIfam" id="NF001696">
    <property type="entry name" value="PRK00451.1"/>
    <property type="match status" value="1"/>
</dbReference>
<feature type="domain" description="Glycine cleavage system P-protein N-terminal" evidence="4">
    <location>
        <begin position="7"/>
        <end position="456"/>
    </location>
</feature>
<dbReference type="InterPro" id="IPR049315">
    <property type="entry name" value="GDC-P_N"/>
</dbReference>
<dbReference type="InterPro" id="IPR015421">
    <property type="entry name" value="PyrdxlP-dep_Trfase_major"/>
</dbReference>